<name>A0A7C5TJ98_9CREN</name>
<dbReference type="PANTHER" id="PTHR39450">
    <property type="entry name" value="MOLYBDOPTERIN OXIDOREDUCTASE, 4FE-4S CLUSTER-BINDING SUBUNIT"/>
    <property type="match status" value="1"/>
</dbReference>
<comment type="caution">
    <text evidence="1">The sequence shown here is derived from an EMBL/GenBank/DDBJ whole genome shotgun (WGS) entry which is preliminary data.</text>
</comment>
<sequence>MKNEEIELTCIICPIGCSLKVYRSENSIDVKGALCQRGIDYARQEVLDPRRIVMSVIKVKNGDLPVVSIKTSIPIPKKCISEVMKLTALIEAEAPIEIGKVIVRDICGADIIATRRVNKVLDLK</sequence>
<evidence type="ECO:0000313" key="1">
    <source>
        <dbReference type="EMBL" id="HHP82397.1"/>
    </source>
</evidence>
<dbReference type="PANTHER" id="PTHR39450:SF1">
    <property type="entry name" value="DUF1667 DOMAIN-CONTAINING PROTEIN"/>
    <property type="match status" value="1"/>
</dbReference>
<reference evidence="1" key="1">
    <citation type="journal article" date="2020" name="mSystems">
        <title>Genome- and Community-Level Interaction Insights into Carbon Utilization and Element Cycling Functions of Hydrothermarchaeota in Hydrothermal Sediment.</title>
        <authorList>
            <person name="Zhou Z."/>
            <person name="Liu Y."/>
            <person name="Xu W."/>
            <person name="Pan J."/>
            <person name="Luo Z.H."/>
            <person name="Li M."/>
        </authorList>
    </citation>
    <scope>NUCLEOTIDE SEQUENCE [LARGE SCALE GENOMIC DNA]</scope>
    <source>
        <strain evidence="1">SpSt-1121</strain>
    </source>
</reference>
<dbReference type="EMBL" id="DRZI01000300">
    <property type="protein sequence ID" value="HHP82397.1"/>
    <property type="molecule type" value="Genomic_DNA"/>
</dbReference>
<dbReference type="Pfam" id="PF07892">
    <property type="entry name" value="DUF1667"/>
    <property type="match status" value="1"/>
</dbReference>
<dbReference type="Gene3D" id="3.10.530.10">
    <property type="entry name" value="CPE0013-like"/>
    <property type="match status" value="1"/>
</dbReference>
<dbReference type="InterPro" id="IPR012460">
    <property type="entry name" value="DUF1667"/>
</dbReference>
<dbReference type="SUPFAM" id="SSF160148">
    <property type="entry name" value="CPE0013-like"/>
    <property type="match status" value="1"/>
</dbReference>
<accession>A0A7C5TJ98</accession>
<proteinExistence type="predicted"/>
<organism evidence="1">
    <name type="scientific">Ignisphaera aggregans</name>
    <dbReference type="NCBI Taxonomy" id="334771"/>
    <lineage>
        <taxon>Archaea</taxon>
        <taxon>Thermoproteota</taxon>
        <taxon>Thermoprotei</taxon>
        <taxon>Desulfurococcales</taxon>
        <taxon>Desulfurococcaceae</taxon>
        <taxon>Ignisphaera</taxon>
    </lineage>
</organism>
<dbReference type="InterPro" id="IPR036593">
    <property type="entry name" value="CPE0013-like_sf"/>
</dbReference>
<gene>
    <name evidence="1" type="ORF">ENM84_07015</name>
</gene>
<protein>
    <submittedName>
        <fullName evidence="1">DUF1667 domain-containing protein</fullName>
    </submittedName>
</protein>
<dbReference type="AlphaFoldDB" id="A0A7C5TJ98"/>